<feature type="domain" description="DUF642" evidence="7">
    <location>
        <begin position="207"/>
        <end position="353"/>
    </location>
</feature>
<evidence type="ECO:0000256" key="6">
    <source>
        <dbReference type="SAM" id="Phobius"/>
    </source>
</evidence>
<keyword evidence="9" id="KW-1185">Reference proteome</keyword>
<keyword evidence="4" id="KW-0732">Signal</keyword>
<dbReference type="Pfam" id="PF04862">
    <property type="entry name" value="DUF642"/>
    <property type="match status" value="2"/>
</dbReference>
<evidence type="ECO:0000259" key="7">
    <source>
        <dbReference type="Pfam" id="PF04862"/>
    </source>
</evidence>
<accession>A0A822YGG7</accession>
<evidence type="ECO:0000256" key="5">
    <source>
        <dbReference type="ARBA" id="ARBA00023180"/>
    </source>
</evidence>
<organism evidence="8 9">
    <name type="scientific">Nelumbo nucifera</name>
    <name type="common">Sacred lotus</name>
    <dbReference type="NCBI Taxonomy" id="4432"/>
    <lineage>
        <taxon>Eukaryota</taxon>
        <taxon>Viridiplantae</taxon>
        <taxon>Streptophyta</taxon>
        <taxon>Embryophyta</taxon>
        <taxon>Tracheophyta</taxon>
        <taxon>Spermatophyta</taxon>
        <taxon>Magnoliopsida</taxon>
        <taxon>Proteales</taxon>
        <taxon>Nelumbonaceae</taxon>
        <taxon>Nelumbo</taxon>
    </lineage>
</organism>
<dbReference type="Gene3D" id="2.60.120.260">
    <property type="entry name" value="Galactose-binding domain-like"/>
    <property type="match status" value="1"/>
</dbReference>
<evidence type="ECO:0000256" key="2">
    <source>
        <dbReference type="ARBA" id="ARBA00004613"/>
    </source>
</evidence>
<dbReference type="GO" id="GO:0005576">
    <property type="term" value="C:extracellular region"/>
    <property type="evidence" value="ECO:0007669"/>
    <property type="project" value="UniProtKB-SubCell"/>
</dbReference>
<sequence length="379" mass="40451">MISQLAKQLSSFYFFLFFFFSLSLSLSLSLDTQTETDEAAGTTLPSDFEKPPSNMPANSSSDPFVLLNQNNTIPGWTFSGTVQYVTAGPNVSLPGNGHAIQLGQDGKINQTFKANGDILNYLLTFTLAPGGDNCSTTSNVLVSAPNRSSLFSLDHACYLGSWGYDGEPINLVLQTQPSEADPNITCGPVIDNVVLQSTGTLIQATGNLLLNGGFEVGPAFLNDSTEGILLDAEPSLTLSALQQWFVIGTVKYIDSKNYKVPQGKAAVELVSGASAGIQTATELNKGTTYNLEFVLGDANFIVRVQAGSTSMNLTMQTNGTGLAQSFLMTFKADSSLTNIKIVFCGPVIDNVVLRASFGLKPQMQNWMLVLCLVFIVAVV</sequence>
<comment type="subcellular location">
    <subcellularLocation>
        <location evidence="1">Cell envelope</location>
    </subcellularLocation>
    <subcellularLocation>
        <location evidence="2">Secreted</location>
    </subcellularLocation>
</comment>
<keyword evidence="6" id="KW-1133">Transmembrane helix</keyword>
<keyword evidence="5" id="KW-0325">Glycoprotein</keyword>
<keyword evidence="3" id="KW-0964">Secreted</keyword>
<name>A0A822YGG7_NELNU</name>
<reference evidence="8 9" key="1">
    <citation type="journal article" date="2020" name="Mol. Biol. Evol.">
        <title>Distinct Expression and Methylation Patterns for Genes with Different Fates following a Single Whole-Genome Duplication in Flowering Plants.</title>
        <authorList>
            <person name="Shi T."/>
            <person name="Rahmani R.S."/>
            <person name="Gugger P.F."/>
            <person name="Wang M."/>
            <person name="Li H."/>
            <person name="Zhang Y."/>
            <person name="Li Z."/>
            <person name="Wang Q."/>
            <person name="Van de Peer Y."/>
            <person name="Marchal K."/>
            <person name="Chen J."/>
        </authorList>
    </citation>
    <scope>NUCLEOTIDE SEQUENCE [LARGE SCALE GENOMIC DNA]</scope>
    <source>
        <tissue evidence="8">Leaf</tissue>
    </source>
</reference>
<keyword evidence="6" id="KW-0472">Membrane</keyword>
<dbReference type="Proteomes" id="UP000607653">
    <property type="component" value="Unassembled WGS sequence"/>
</dbReference>
<proteinExistence type="predicted"/>
<evidence type="ECO:0000313" key="9">
    <source>
        <dbReference type="Proteomes" id="UP000607653"/>
    </source>
</evidence>
<gene>
    <name evidence="8" type="ORF">HUJ06_009432</name>
</gene>
<evidence type="ECO:0000256" key="4">
    <source>
        <dbReference type="ARBA" id="ARBA00022729"/>
    </source>
</evidence>
<dbReference type="PANTHER" id="PTHR31265:SF28">
    <property type="entry name" value="EMB|CAB87702.1"/>
    <property type="match status" value="1"/>
</dbReference>
<comment type="caution">
    <text evidence="8">The sequence shown here is derived from an EMBL/GenBank/DDBJ whole genome shotgun (WGS) entry which is preliminary data.</text>
</comment>
<keyword evidence="6" id="KW-0812">Transmembrane</keyword>
<dbReference type="EMBL" id="DUZY01000003">
    <property type="protein sequence ID" value="DAD30581.1"/>
    <property type="molecule type" value="Genomic_DNA"/>
</dbReference>
<evidence type="ECO:0000313" key="8">
    <source>
        <dbReference type="EMBL" id="DAD30581.1"/>
    </source>
</evidence>
<feature type="domain" description="DUF642" evidence="7">
    <location>
        <begin position="46"/>
        <end position="195"/>
    </location>
</feature>
<dbReference type="PANTHER" id="PTHR31265">
    <property type="entry name" value="OS02G0527500 PROTEIN-RELATED"/>
    <property type="match status" value="1"/>
</dbReference>
<dbReference type="InterPro" id="IPR052437">
    <property type="entry name" value="Pectin_Meth_Modulator"/>
</dbReference>
<dbReference type="AlphaFoldDB" id="A0A822YGG7"/>
<evidence type="ECO:0000256" key="1">
    <source>
        <dbReference type="ARBA" id="ARBA00004196"/>
    </source>
</evidence>
<feature type="transmembrane region" description="Helical" evidence="6">
    <location>
        <begin position="12"/>
        <end position="30"/>
    </location>
</feature>
<evidence type="ECO:0000256" key="3">
    <source>
        <dbReference type="ARBA" id="ARBA00022525"/>
    </source>
</evidence>
<protein>
    <recommendedName>
        <fullName evidence="7">DUF642 domain-containing protein</fullName>
    </recommendedName>
</protein>
<dbReference type="InterPro" id="IPR006946">
    <property type="entry name" value="DGR2-like_dom"/>
</dbReference>